<dbReference type="PANTHER" id="PTHR37928">
    <property type="entry name" value="CFEM DOMAIN PROTEIN (AFU_ORTHOLOGUE AFUA_6G14090)"/>
    <property type="match status" value="1"/>
</dbReference>
<dbReference type="InterPro" id="IPR008427">
    <property type="entry name" value="Extracellular_membr_CFEM_dom"/>
</dbReference>
<evidence type="ECO:0000256" key="5">
    <source>
        <dbReference type="ARBA" id="ARBA00022525"/>
    </source>
</evidence>
<keyword evidence="12" id="KW-1015">Disulfide bond</keyword>
<dbReference type="PANTHER" id="PTHR37928:SF2">
    <property type="entry name" value="GPI ANCHORED CFEM DOMAIN PROTEIN (AFU_ORTHOLOGUE AFUA_6G10580)"/>
    <property type="match status" value="1"/>
</dbReference>
<keyword evidence="20" id="KW-1185">Reference proteome</keyword>
<feature type="domain" description="CFEM" evidence="18">
    <location>
        <begin position="1"/>
        <end position="113"/>
    </location>
</feature>
<comment type="caution">
    <text evidence="15">Lacks conserved residue(s) required for the propagation of feature annotation.</text>
</comment>
<evidence type="ECO:0000256" key="10">
    <source>
        <dbReference type="ARBA" id="ARBA00023004"/>
    </source>
</evidence>
<dbReference type="PROSITE" id="PS52012">
    <property type="entry name" value="CFEM"/>
    <property type="match status" value="1"/>
</dbReference>
<keyword evidence="13" id="KW-0325">Glycoprotein</keyword>
<reference evidence="19" key="1">
    <citation type="journal article" date="2020" name="Stud. Mycol.">
        <title>101 Dothideomycetes genomes: a test case for predicting lifestyles and emergence of pathogens.</title>
        <authorList>
            <person name="Haridas S."/>
            <person name="Albert R."/>
            <person name="Binder M."/>
            <person name="Bloem J."/>
            <person name="Labutti K."/>
            <person name="Salamov A."/>
            <person name="Andreopoulos B."/>
            <person name="Baker S."/>
            <person name="Barry K."/>
            <person name="Bills G."/>
            <person name="Bluhm B."/>
            <person name="Cannon C."/>
            <person name="Castanera R."/>
            <person name="Culley D."/>
            <person name="Daum C."/>
            <person name="Ezra D."/>
            <person name="Gonzalez J."/>
            <person name="Henrissat B."/>
            <person name="Kuo A."/>
            <person name="Liang C."/>
            <person name="Lipzen A."/>
            <person name="Lutzoni F."/>
            <person name="Magnuson J."/>
            <person name="Mondo S."/>
            <person name="Nolan M."/>
            <person name="Ohm R."/>
            <person name="Pangilinan J."/>
            <person name="Park H.-J."/>
            <person name="Ramirez L."/>
            <person name="Alfaro M."/>
            <person name="Sun H."/>
            <person name="Tritt A."/>
            <person name="Yoshinaga Y."/>
            <person name="Zwiers L.-H."/>
            <person name="Turgeon B."/>
            <person name="Goodwin S."/>
            <person name="Spatafora J."/>
            <person name="Crous P."/>
            <person name="Grigoriev I."/>
        </authorList>
    </citation>
    <scope>NUCLEOTIDE SEQUENCE</scope>
    <source>
        <strain evidence="19">CBS 119925</strain>
    </source>
</reference>
<organism evidence="19 20">
    <name type="scientific">Sporormia fimetaria CBS 119925</name>
    <dbReference type="NCBI Taxonomy" id="1340428"/>
    <lineage>
        <taxon>Eukaryota</taxon>
        <taxon>Fungi</taxon>
        <taxon>Dikarya</taxon>
        <taxon>Ascomycota</taxon>
        <taxon>Pezizomycotina</taxon>
        <taxon>Dothideomycetes</taxon>
        <taxon>Pleosporomycetidae</taxon>
        <taxon>Pleosporales</taxon>
        <taxon>Sporormiaceae</taxon>
        <taxon>Sporormia</taxon>
    </lineage>
</organism>
<keyword evidence="6 15" id="KW-0349">Heme</keyword>
<dbReference type="Pfam" id="PF05730">
    <property type="entry name" value="CFEM"/>
    <property type="match status" value="1"/>
</dbReference>
<feature type="binding site" description="axial binding residue" evidence="15">
    <location>
        <position position="45"/>
    </location>
    <ligand>
        <name>heme</name>
        <dbReference type="ChEBI" id="CHEBI:30413"/>
    </ligand>
    <ligandPart>
        <name>Fe</name>
        <dbReference type="ChEBI" id="CHEBI:18248"/>
    </ligandPart>
</feature>
<keyword evidence="4" id="KW-1003">Cell membrane</keyword>
<gene>
    <name evidence="19" type="ORF">M011DRAFT_404403</name>
</gene>
<evidence type="ECO:0000256" key="8">
    <source>
        <dbReference type="ARBA" id="ARBA00022723"/>
    </source>
</evidence>
<evidence type="ECO:0000256" key="4">
    <source>
        <dbReference type="ARBA" id="ARBA00022475"/>
    </source>
</evidence>
<keyword evidence="14" id="KW-0449">Lipoprotein</keyword>
<dbReference type="GO" id="GO:0098552">
    <property type="term" value="C:side of membrane"/>
    <property type="evidence" value="ECO:0007669"/>
    <property type="project" value="UniProtKB-KW"/>
</dbReference>
<sequence>MKSFVAVATVALASVAHAQLSNLPSCALSCLLPALQSSGCATLTDFECQCGKADALFATALPCVQDGCSEADQATTISAVQGACAEAGVPIEVPGGAEPSAAPTSEAPAPTEAPEETETVTEEVPEETATETVTEEVPEETATETEVVTSVSGVPTPSGNGTSSTAEPTPSEFPGAASRVQAAGLLGAAALAVFAL</sequence>
<evidence type="ECO:0000259" key="18">
    <source>
        <dbReference type="PROSITE" id="PS52012"/>
    </source>
</evidence>
<evidence type="ECO:0000256" key="9">
    <source>
        <dbReference type="ARBA" id="ARBA00022729"/>
    </source>
</evidence>
<comment type="similarity">
    <text evidence="3">Belongs to the RBT5 family.</text>
</comment>
<evidence type="ECO:0000256" key="15">
    <source>
        <dbReference type="PROSITE-ProRule" id="PRU01356"/>
    </source>
</evidence>
<feature type="region of interest" description="Disordered" evidence="16">
    <location>
        <begin position="91"/>
        <end position="175"/>
    </location>
</feature>
<dbReference type="OrthoDB" id="3767534at2759"/>
<feature type="compositionally biased region" description="Low complexity" evidence="16">
    <location>
        <begin position="97"/>
        <end position="112"/>
    </location>
</feature>
<proteinExistence type="inferred from homology"/>
<dbReference type="AlphaFoldDB" id="A0A6A6V9Q2"/>
<keyword evidence="8 15" id="KW-0479">Metal-binding</keyword>
<evidence type="ECO:0000256" key="1">
    <source>
        <dbReference type="ARBA" id="ARBA00004609"/>
    </source>
</evidence>
<dbReference type="GO" id="GO:0005886">
    <property type="term" value="C:plasma membrane"/>
    <property type="evidence" value="ECO:0007669"/>
    <property type="project" value="UniProtKB-SubCell"/>
</dbReference>
<dbReference type="EMBL" id="MU006577">
    <property type="protein sequence ID" value="KAF2746454.1"/>
    <property type="molecule type" value="Genomic_DNA"/>
</dbReference>
<evidence type="ECO:0000256" key="2">
    <source>
        <dbReference type="ARBA" id="ARBA00004613"/>
    </source>
</evidence>
<keyword evidence="11" id="KW-0472">Membrane</keyword>
<evidence type="ECO:0000256" key="7">
    <source>
        <dbReference type="ARBA" id="ARBA00022622"/>
    </source>
</evidence>
<evidence type="ECO:0000256" key="11">
    <source>
        <dbReference type="ARBA" id="ARBA00023136"/>
    </source>
</evidence>
<keyword evidence="10 15" id="KW-0408">Iron</keyword>
<keyword evidence="7" id="KW-0336">GPI-anchor</keyword>
<evidence type="ECO:0000256" key="14">
    <source>
        <dbReference type="ARBA" id="ARBA00023288"/>
    </source>
</evidence>
<keyword evidence="5" id="KW-0964">Secreted</keyword>
<dbReference type="SMART" id="SM00747">
    <property type="entry name" value="CFEM"/>
    <property type="match status" value="1"/>
</dbReference>
<evidence type="ECO:0000256" key="3">
    <source>
        <dbReference type="ARBA" id="ARBA00010031"/>
    </source>
</evidence>
<feature type="compositionally biased region" description="Polar residues" evidence="16">
    <location>
        <begin position="159"/>
        <end position="168"/>
    </location>
</feature>
<dbReference type="GO" id="GO:0005576">
    <property type="term" value="C:extracellular region"/>
    <property type="evidence" value="ECO:0007669"/>
    <property type="project" value="UniProtKB-SubCell"/>
</dbReference>
<feature type="compositionally biased region" description="Low complexity" evidence="16">
    <location>
        <begin position="144"/>
        <end position="158"/>
    </location>
</feature>
<evidence type="ECO:0000313" key="19">
    <source>
        <dbReference type="EMBL" id="KAF2746454.1"/>
    </source>
</evidence>
<comment type="subcellular location">
    <subcellularLocation>
        <location evidence="1">Cell membrane</location>
        <topology evidence="1">Lipid-anchor</topology>
        <topology evidence="1">GPI-anchor</topology>
    </subcellularLocation>
    <subcellularLocation>
        <location evidence="2">Secreted</location>
    </subcellularLocation>
</comment>
<feature type="signal peptide" evidence="17">
    <location>
        <begin position="1"/>
        <end position="18"/>
    </location>
</feature>
<evidence type="ECO:0000256" key="17">
    <source>
        <dbReference type="SAM" id="SignalP"/>
    </source>
</evidence>
<evidence type="ECO:0000256" key="12">
    <source>
        <dbReference type="ARBA" id="ARBA00023157"/>
    </source>
</evidence>
<evidence type="ECO:0000256" key="16">
    <source>
        <dbReference type="SAM" id="MobiDB-lite"/>
    </source>
</evidence>
<protein>
    <recommendedName>
        <fullName evidence="18">CFEM domain-containing protein</fullName>
    </recommendedName>
</protein>
<feature type="chain" id="PRO_5025641090" description="CFEM domain-containing protein" evidence="17">
    <location>
        <begin position="19"/>
        <end position="196"/>
    </location>
</feature>
<name>A0A6A6V9Q2_9PLEO</name>
<keyword evidence="9 17" id="KW-0732">Signal</keyword>
<dbReference type="GO" id="GO:0046872">
    <property type="term" value="F:metal ion binding"/>
    <property type="evidence" value="ECO:0007669"/>
    <property type="project" value="UniProtKB-UniRule"/>
</dbReference>
<dbReference type="Proteomes" id="UP000799440">
    <property type="component" value="Unassembled WGS sequence"/>
</dbReference>
<evidence type="ECO:0000256" key="6">
    <source>
        <dbReference type="ARBA" id="ARBA00022617"/>
    </source>
</evidence>
<accession>A0A6A6V9Q2</accession>
<evidence type="ECO:0000256" key="13">
    <source>
        <dbReference type="ARBA" id="ARBA00023180"/>
    </source>
</evidence>
<evidence type="ECO:0000313" key="20">
    <source>
        <dbReference type="Proteomes" id="UP000799440"/>
    </source>
</evidence>
<feature type="compositionally biased region" description="Acidic residues" evidence="16">
    <location>
        <begin position="113"/>
        <end position="143"/>
    </location>
</feature>
<dbReference type="InterPro" id="IPR051735">
    <property type="entry name" value="CFEM_domain"/>
</dbReference>